<organism evidence="12 13">
    <name type="scientific">Neonectria punicea</name>
    <dbReference type="NCBI Taxonomy" id="979145"/>
    <lineage>
        <taxon>Eukaryota</taxon>
        <taxon>Fungi</taxon>
        <taxon>Dikarya</taxon>
        <taxon>Ascomycota</taxon>
        <taxon>Pezizomycotina</taxon>
        <taxon>Sordariomycetes</taxon>
        <taxon>Hypocreomycetidae</taxon>
        <taxon>Hypocreales</taxon>
        <taxon>Nectriaceae</taxon>
        <taxon>Neonectria</taxon>
    </lineage>
</organism>
<dbReference type="Proteomes" id="UP001498476">
    <property type="component" value="Unassembled WGS sequence"/>
</dbReference>
<dbReference type="SUPFAM" id="SSF90123">
    <property type="entry name" value="ABC transporter transmembrane region"/>
    <property type="match status" value="2"/>
</dbReference>
<keyword evidence="6" id="KW-0067">ATP-binding</keyword>
<dbReference type="Pfam" id="PF00664">
    <property type="entry name" value="ABC_membrane"/>
    <property type="match status" value="1"/>
</dbReference>
<dbReference type="Gene3D" id="3.40.50.300">
    <property type="entry name" value="P-loop containing nucleotide triphosphate hydrolases"/>
    <property type="match status" value="1"/>
</dbReference>
<dbReference type="Gene3D" id="1.20.1560.10">
    <property type="entry name" value="ABC transporter type 1, transmembrane domain"/>
    <property type="match status" value="2"/>
</dbReference>
<dbReference type="InterPro" id="IPR027417">
    <property type="entry name" value="P-loop_NTPase"/>
</dbReference>
<dbReference type="CDD" id="cd18596">
    <property type="entry name" value="ABC_6TM_VMR1_D1_like"/>
    <property type="match status" value="1"/>
</dbReference>
<proteinExistence type="predicted"/>
<evidence type="ECO:0000256" key="6">
    <source>
        <dbReference type="ARBA" id="ARBA00022840"/>
    </source>
</evidence>
<dbReference type="PROSITE" id="PS50893">
    <property type="entry name" value="ABC_TRANSPORTER_2"/>
    <property type="match status" value="1"/>
</dbReference>
<keyword evidence="7 9" id="KW-1133">Transmembrane helix</keyword>
<evidence type="ECO:0000313" key="12">
    <source>
        <dbReference type="EMBL" id="KAK7408556.1"/>
    </source>
</evidence>
<dbReference type="InterPro" id="IPR050173">
    <property type="entry name" value="ABC_transporter_C-like"/>
</dbReference>
<dbReference type="SMART" id="SM00382">
    <property type="entry name" value="AAA"/>
    <property type="match status" value="2"/>
</dbReference>
<accession>A0ABR1GSS0</accession>
<dbReference type="SUPFAM" id="SSF52540">
    <property type="entry name" value="P-loop containing nucleoside triphosphate hydrolases"/>
    <property type="match status" value="2"/>
</dbReference>
<dbReference type="InterPro" id="IPR003593">
    <property type="entry name" value="AAA+_ATPase"/>
</dbReference>
<feature type="transmembrane region" description="Helical" evidence="9">
    <location>
        <begin position="761"/>
        <end position="784"/>
    </location>
</feature>
<evidence type="ECO:0000256" key="5">
    <source>
        <dbReference type="ARBA" id="ARBA00022741"/>
    </source>
</evidence>
<evidence type="ECO:0000259" key="11">
    <source>
        <dbReference type="PROSITE" id="PS50929"/>
    </source>
</evidence>
<evidence type="ECO:0000256" key="9">
    <source>
        <dbReference type="SAM" id="Phobius"/>
    </source>
</evidence>
<dbReference type="PANTHER" id="PTHR24223:SF353">
    <property type="entry name" value="ABC TRANSPORTER ATP-BINDING PROTEIN_PERMEASE VMR1-RELATED"/>
    <property type="match status" value="1"/>
</dbReference>
<evidence type="ECO:0000313" key="13">
    <source>
        <dbReference type="Proteomes" id="UP001498476"/>
    </source>
</evidence>
<evidence type="ECO:0000256" key="1">
    <source>
        <dbReference type="ARBA" id="ARBA00004370"/>
    </source>
</evidence>
<comment type="caution">
    <text evidence="12">The sequence shown here is derived from an EMBL/GenBank/DDBJ whole genome shotgun (WGS) entry which is preliminary data.</text>
</comment>
<dbReference type="InterPro" id="IPR011527">
    <property type="entry name" value="ABC1_TM_dom"/>
</dbReference>
<protein>
    <submittedName>
        <fullName evidence="12">Uncharacterized protein</fullName>
    </submittedName>
</protein>
<keyword evidence="3 9" id="KW-0812">Transmembrane</keyword>
<dbReference type="PANTHER" id="PTHR24223">
    <property type="entry name" value="ATP-BINDING CASSETTE SUB-FAMILY C"/>
    <property type="match status" value="1"/>
</dbReference>
<evidence type="ECO:0000259" key="10">
    <source>
        <dbReference type="PROSITE" id="PS50893"/>
    </source>
</evidence>
<sequence>MSAVLLAWQLRISVPAQRRAHSEDKSARAFILPGLEGLLLLVALTETSDHSRVSTAFLSYLAALFLFRQMPPPGREHARHAASQHSLFLYAMFWITKMATLDGGVKVTVLASCLLVTALVSPRILPQGYDASLDPTGESRSSILGIVSSAWLDTMLLKAWITGALKPQDVPALSSADAAVLNATRYKRASPSLLINLLRRFGLDLSFQALLASLSGVFTFVPTLLLGSIPQYVEGTKPASVRQAQLYVVLLFLTSIVASAAENQALWIGQKTGLRLTTILINEVYEKALRRPIAPRSSEGHPAGQGQSQRGSNADTGTIMNIFMANITIIVDLGSNTHQIWASVPVQIVMAIGLLFLTLGYSGFAGVALMAAMVPLNSRISRRFGAIQMQSLSYLPGGSLFRRQIDDKRATELRVLRSRYLLWSTAATIWYGMPLLITFSSFFVYAVVEGKPLTPSLAFTSLSLFSLLKTPLDDFVGILSRVQSCLVSLRRVEDFLAEEETGKHLVLQNATASDGIDFEDATFAWPGKQGPAAGSDGFTLKDLNLNFKVGEPNVVLGRTGCGKTSMLLALLEELPLVNGTVRMPPAIGRGTLSADASTGLVNGVAFCAQEAWLIDDTLSTKGATRLFLMPVHFAGALAGITILIVSITPAFLFPGALISAAYYLIAVVYMTASRDLKDMESNRRTPLVQHLGETLSGIVTIRAYGAEGEYSAMGLSLLDKSSQPSFFLASTERWLAFRLSLTGAFVSLFAGIFAITSAGKLSAGAIGLSMSYAISFSEHVLWLIRYYMSNSQNMTALKRIQDYMDLTQEEQEATDGTIPSEDWPASGVVQYDGVSARYAQHLEYVLRDVSFTIKPREKIGIVGRTGAGKSSLALTLLRSLEIEAGRIVFDGVNTRDVDLPELRRRLAYVPQDSTLFAGTLRFNLDPLEEHIDEEVLNAVSRVGLVGSRSEDENTTSGVHSGKFGDLCFALSNAGPNISQGQRQLVCIARAVLKGSSIIILDEATASIDHESDLKMRVCVRDVPATVITSAHRLRTVIDYDRIISLDAGHVGECDHPWQLLQRQSGIFKGMCEAAVDYEELAVLAKTACEAR</sequence>
<feature type="transmembrane region" description="Helical" evidence="9">
    <location>
        <begin position="318"/>
        <end position="336"/>
    </location>
</feature>
<dbReference type="InterPro" id="IPR003439">
    <property type="entry name" value="ABC_transporter-like_ATP-bd"/>
</dbReference>
<feature type="transmembrane region" description="Helical" evidence="9">
    <location>
        <begin position="735"/>
        <end position="755"/>
    </location>
</feature>
<dbReference type="InterPro" id="IPR017871">
    <property type="entry name" value="ABC_transporter-like_CS"/>
</dbReference>
<evidence type="ECO:0000256" key="8">
    <source>
        <dbReference type="ARBA" id="ARBA00023136"/>
    </source>
</evidence>
<feature type="transmembrane region" description="Helical" evidence="9">
    <location>
        <begin position="348"/>
        <end position="374"/>
    </location>
</feature>
<comment type="subcellular location">
    <subcellularLocation>
        <location evidence="1">Membrane</location>
    </subcellularLocation>
</comment>
<keyword evidence="13" id="KW-1185">Reference proteome</keyword>
<dbReference type="PROSITE" id="PS00211">
    <property type="entry name" value="ABC_TRANSPORTER_1"/>
    <property type="match status" value="1"/>
</dbReference>
<feature type="transmembrane region" description="Helical" evidence="9">
    <location>
        <begin position="244"/>
        <end position="261"/>
    </location>
</feature>
<reference evidence="12 13" key="1">
    <citation type="journal article" date="2025" name="Microbiol. Resour. Announc.">
        <title>Draft genome sequences for Neonectria magnoliae and Neonectria punicea, canker pathogens of Liriodendron tulipifera and Acer saccharum in West Virginia.</title>
        <authorList>
            <person name="Petronek H.M."/>
            <person name="Kasson M.T."/>
            <person name="Metheny A.M."/>
            <person name="Stauder C.M."/>
            <person name="Lovett B."/>
            <person name="Lynch S.C."/>
            <person name="Garnas J.R."/>
            <person name="Kasson L.R."/>
            <person name="Stajich J.E."/>
        </authorList>
    </citation>
    <scope>NUCLEOTIDE SEQUENCE [LARGE SCALE GENOMIC DNA]</scope>
    <source>
        <strain evidence="12 13">NRRL 64653</strain>
    </source>
</reference>
<evidence type="ECO:0000256" key="3">
    <source>
        <dbReference type="ARBA" id="ARBA00022692"/>
    </source>
</evidence>
<feature type="domain" description="ABC transporter" evidence="10">
    <location>
        <begin position="829"/>
        <end position="1072"/>
    </location>
</feature>
<keyword evidence="5" id="KW-0547">Nucleotide-binding</keyword>
<feature type="domain" description="ABC transmembrane type-1" evidence="11">
    <location>
        <begin position="209"/>
        <end position="484"/>
    </location>
</feature>
<name>A0ABR1GSS0_9HYPO</name>
<feature type="transmembrane region" description="Helical" evidence="9">
    <location>
        <begin position="626"/>
        <end position="645"/>
    </location>
</feature>
<dbReference type="Pfam" id="PF00005">
    <property type="entry name" value="ABC_tran"/>
    <property type="match status" value="1"/>
</dbReference>
<gene>
    <name evidence="12" type="ORF">QQX98_009261</name>
</gene>
<feature type="domain" description="ABC transmembrane type-1" evidence="11">
    <location>
        <begin position="637"/>
        <end position="789"/>
    </location>
</feature>
<feature type="transmembrane region" description="Helical" evidence="9">
    <location>
        <begin position="209"/>
        <end position="232"/>
    </location>
</feature>
<dbReference type="CDD" id="cd03244">
    <property type="entry name" value="ABCC_MRP_domain2"/>
    <property type="match status" value="1"/>
</dbReference>
<feature type="transmembrane region" description="Helical" evidence="9">
    <location>
        <begin position="651"/>
        <end position="672"/>
    </location>
</feature>
<dbReference type="EMBL" id="JAZAVJ010000182">
    <property type="protein sequence ID" value="KAK7408556.1"/>
    <property type="molecule type" value="Genomic_DNA"/>
</dbReference>
<feature type="transmembrane region" description="Helical" evidence="9">
    <location>
        <begin position="420"/>
        <end position="447"/>
    </location>
</feature>
<keyword evidence="2" id="KW-0813">Transport</keyword>
<evidence type="ECO:0000256" key="7">
    <source>
        <dbReference type="ARBA" id="ARBA00022989"/>
    </source>
</evidence>
<keyword evidence="8 9" id="KW-0472">Membrane</keyword>
<dbReference type="InterPro" id="IPR036640">
    <property type="entry name" value="ABC1_TM_sf"/>
</dbReference>
<dbReference type="PROSITE" id="PS50929">
    <property type="entry name" value="ABC_TM1F"/>
    <property type="match status" value="2"/>
</dbReference>
<evidence type="ECO:0000256" key="4">
    <source>
        <dbReference type="ARBA" id="ARBA00022737"/>
    </source>
</evidence>
<evidence type="ECO:0000256" key="2">
    <source>
        <dbReference type="ARBA" id="ARBA00022448"/>
    </source>
</evidence>
<keyword evidence="4" id="KW-0677">Repeat</keyword>